<dbReference type="GO" id="GO:0015074">
    <property type="term" value="P:DNA integration"/>
    <property type="evidence" value="ECO:0007669"/>
    <property type="project" value="UniProtKB-KW"/>
</dbReference>
<comment type="caution">
    <text evidence="6">The sequence shown here is derived from an EMBL/GenBank/DDBJ whole genome shotgun (WGS) entry which is preliminary data.</text>
</comment>
<protein>
    <submittedName>
        <fullName evidence="6">Tyrosine-type recombinase/integrase</fullName>
    </submittedName>
</protein>
<dbReference type="InterPro" id="IPR044068">
    <property type="entry name" value="CB"/>
</dbReference>
<evidence type="ECO:0000259" key="5">
    <source>
        <dbReference type="PROSITE" id="PS51900"/>
    </source>
</evidence>
<dbReference type="Gene3D" id="1.10.443.10">
    <property type="entry name" value="Intergrase catalytic core"/>
    <property type="match status" value="1"/>
</dbReference>
<name>A0A6B0GJF0_9EURY</name>
<gene>
    <name evidence="6" type="ORF">GQS65_00335</name>
</gene>
<dbReference type="InterPro" id="IPR010998">
    <property type="entry name" value="Integrase_recombinase_N"/>
</dbReference>
<evidence type="ECO:0000313" key="7">
    <source>
        <dbReference type="Proteomes" id="UP000451471"/>
    </source>
</evidence>
<keyword evidence="3" id="KW-0233">DNA recombination</keyword>
<evidence type="ECO:0000256" key="3">
    <source>
        <dbReference type="ARBA" id="ARBA00023172"/>
    </source>
</evidence>
<evidence type="ECO:0000256" key="1">
    <source>
        <dbReference type="ARBA" id="ARBA00022908"/>
    </source>
</evidence>
<dbReference type="Gene3D" id="1.10.150.130">
    <property type="match status" value="1"/>
</dbReference>
<dbReference type="GO" id="GO:0006310">
    <property type="term" value="P:DNA recombination"/>
    <property type="evidence" value="ECO:0007669"/>
    <property type="project" value="UniProtKB-KW"/>
</dbReference>
<organism evidence="6 7">
    <name type="scientific">Halomarina oriensis</name>
    <dbReference type="NCBI Taxonomy" id="671145"/>
    <lineage>
        <taxon>Archaea</taxon>
        <taxon>Methanobacteriati</taxon>
        <taxon>Methanobacteriota</taxon>
        <taxon>Stenosarchaea group</taxon>
        <taxon>Halobacteria</taxon>
        <taxon>Halobacteriales</taxon>
        <taxon>Natronomonadaceae</taxon>
        <taxon>Halomarina</taxon>
    </lineage>
</organism>
<dbReference type="AlphaFoldDB" id="A0A6B0GJF0"/>
<dbReference type="SUPFAM" id="SSF56349">
    <property type="entry name" value="DNA breaking-rejoining enzymes"/>
    <property type="match status" value="1"/>
</dbReference>
<dbReference type="PANTHER" id="PTHR30349">
    <property type="entry name" value="PHAGE INTEGRASE-RELATED"/>
    <property type="match status" value="1"/>
</dbReference>
<sequence length="344" mass="38893">MSDLEPLAPADGVDLYLDARRDELTSETLKGQKYRLRTFVAWCEEHDHTNLNDLGGRDLYAFRVWRREGGYDGTEIAPVTLRGNLSTLRAFLRFCGSVDAVPSELFEQVPLPTVSAGEDVSDSTLEVGRADAILDYLERYEWASRRHVTLLLLWHTGCRAGALRALDVDDCDLEGSEPAVHFVHRPSTGTPLKNKEKSERWNGISPHVADVLRDYIDGPREDVLDKHGRAPLVTTSSGRPVTSTLRDTLYCVTRPCWRGEACPHDRDLDECDATYYASASSCPSSRSPHDVRSGRVTAYRLDDVPRPIVSDRLNASEEILDKHYDRRNERQKAEQRRHYLAGDR</sequence>
<dbReference type="RefSeq" id="WP_158202681.1">
    <property type="nucleotide sequence ID" value="NZ_WSZK01000001.1"/>
</dbReference>
<accession>A0A6B0GJF0</accession>
<dbReference type="OrthoDB" id="198497at2157"/>
<dbReference type="InterPro" id="IPR050090">
    <property type="entry name" value="Tyrosine_recombinase_XerCD"/>
</dbReference>
<reference evidence="6 7" key="1">
    <citation type="submission" date="2019-12" db="EMBL/GenBank/DDBJ databases">
        <title>Halocatena pleomorpha gen. nov. sp. nov., an extremely halophilic archaeon of family Halobacteriaceae isolated from saltpan soil.</title>
        <authorList>
            <person name="Pal Y."/>
            <person name="Verma A."/>
            <person name="Krishnamurthi S."/>
            <person name="Kumar P."/>
        </authorList>
    </citation>
    <scope>NUCLEOTIDE SEQUENCE [LARGE SCALE GENOMIC DNA]</scope>
    <source>
        <strain evidence="6 7">JCM 16495</strain>
    </source>
</reference>
<evidence type="ECO:0000256" key="2">
    <source>
        <dbReference type="ARBA" id="ARBA00023125"/>
    </source>
</evidence>
<dbReference type="InterPro" id="IPR011010">
    <property type="entry name" value="DNA_brk_join_enz"/>
</dbReference>
<feature type="domain" description="Core-binding (CB)" evidence="5">
    <location>
        <begin position="7"/>
        <end position="96"/>
    </location>
</feature>
<dbReference type="PANTHER" id="PTHR30349:SF41">
    <property type="entry name" value="INTEGRASE_RECOMBINASE PROTEIN MJ0367-RELATED"/>
    <property type="match status" value="1"/>
</dbReference>
<dbReference type="PROSITE" id="PS51900">
    <property type="entry name" value="CB"/>
    <property type="match status" value="1"/>
</dbReference>
<dbReference type="GO" id="GO:0003677">
    <property type="term" value="F:DNA binding"/>
    <property type="evidence" value="ECO:0007669"/>
    <property type="project" value="UniProtKB-UniRule"/>
</dbReference>
<keyword evidence="7" id="KW-1185">Reference proteome</keyword>
<keyword evidence="2 4" id="KW-0238">DNA-binding</keyword>
<proteinExistence type="predicted"/>
<dbReference type="Proteomes" id="UP000451471">
    <property type="component" value="Unassembled WGS sequence"/>
</dbReference>
<dbReference type="InterPro" id="IPR013762">
    <property type="entry name" value="Integrase-like_cat_sf"/>
</dbReference>
<evidence type="ECO:0000313" key="6">
    <source>
        <dbReference type="EMBL" id="MWG32953.1"/>
    </source>
</evidence>
<keyword evidence="1" id="KW-0229">DNA integration</keyword>
<evidence type="ECO:0000256" key="4">
    <source>
        <dbReference type="PROSITE-ProRule" id="PRU01248"/>
    </source>
</evidence>
<dbReference type="EMBL" id="WSZK01000001">
    <property type="protein sequence ID" value="MWG32953.1"/>
    <property type="molecule type" value="Genomic_DNA"/>
</dbReference>